<accession>A0ABU1MV14</accession>
<protein>
    <submittedName>
        <fullName evidence="2">Toxin ParE1/3/4</fullName>
    </submittedName>
</protein>
<dbReference type="RefSeq" id="WP_162251624.1">
    <property type="nucleotide sequence ID" value="NZ_JAVDRL010000002.1"/>
</dbReference>
<evidence type="ECO:0000313" key="3">
    <source>
        <dbReference type="Proteomes" id="UP001262754"/>
    </source>
</evidence>
<reference evidence="2 3" key="1">
    <citation type="submission" date="2023-07" db="EMBL/GenBank/DDBJ databases">
        <title>Sorghum-associated microbial communities from plants grown in Nebraska, USA.</title>
        <authorList>
            <person name="Schachtman D."/>
        </authorList>
    </citation>
    <scope>NUCLEOTIDE SEQUENCE [LARGE SCALE GENOMIC DNA]</scope>
    <source>
        <strain evidence="2 3">DS2154</strain>
    </source>
</reference>
<organism evidence="2 3">
    <name type="scientific">Caulobacter rhizosphaerae</name>
    <dbReference type="NCBI Taxonomy" id="2010972"/>
    <lineage>
        <taxon>Bacteria</taxon>
        <taxon>Pseudomonadati</taxon>
        <taxon>Pseudomonadota</taxon>
        <taxon>Alphaproteobacteria</taxon>
        <taxon>Caulobacterales</taxon>
        <taxon>Caulobacteraceae</taxon>
        <taxon>Caulobacter</taxon>
    </lineage>
</organism>
<proteinExistence type="predicted"/>
<dbReference type="Proteomes" id="UP001262754">
    <property type="component" value="Unassembled WGS sequence"/>
</dbReference>
<dbReference type="Gene3D" id="3.30.2310.20">
    <property type="entry name" value="RelE-like"/>
    <property type="match status" value="1"/>
</dbReference>
<keyword evidence="1" id="KW-1277">Toxin-antitoxin system</keyword>
<evidence type="ECO:0000313" key="2">
    <source>
        <dbReference type="EMBL" id="MDR6530033.1"/>
    </source>
</evidence>
<gene>
    <name evidence="2" type="ORF">J2800_000757</name>
</gene>
<dbReference type="EMBL" id="JAVDRL010000002">
    <property type="protein sequence ID" value="MDR6530033.1"/>
    <property type="molecule type" value="Genomic_DNA"/>
</dbReference>
<dbReference type="Pfam" id="PF05016">
    <property type="entry name" value="ParE_toxin"/>
    <property type="match status" value="1"/>
</dbReference>
<evidence type="ECO:0000256" key="1">
    <source>
        <dbReference type="ARBA" id="ARBA00022649"/>
    </source>
</evidence>
<name>A0ABU1MV14_9CAUL</name>
<dbReference type="InterPro" id="IPR007712">
    <property type="entry name" value="RelE/ParE_toxin"/>
</dbReference>
<comment type="caution">
    <text evidence="2">The sequence shown here is derived from an EMBL/GenBank/DDBJ whole genome shotgun (WGS) entry which is preliminary data.</text>
</comment>
<sequence>MNARRDVKQLALWIARESGDTRATAVTDRLEIAFERLARRPQLGRIRFDFAGNPRSFSITPWVIVYEVLEDGSGIHLLRVLDSRRDIAALMGKKS</sequence>
<dbReference type="InterPro" id="IPR035093">
    <property type="entry name" value="RelE/ParE_toxin_dom_sf"/>
</dbReference>
<keyword evidence="3" id="KW-1185">Reference proteome</keyword>